<organism evidence="1 2">
    <name type="scientific">Pandoraea vervacti</name>
    <dbReference type="NCBI Taxonomy" id="656178"/>
    <lineage>
        <taxon>Bacteria</taxon>
        <taxon>Pseudomonadati</taxon>
        <taxon>Pseudomonadota</taxon>
        <taxon>Betaproteobacteria</taxon>
        <taxon>Burkholderiales</taxon>
        <taxon>Burkholderiaceae</taxon>
        <taxon>Pandoraea</taxon>
    </lineage>
</organism>
<accession>A0ABN4FRC5</accession>
<reference evidence="2" key="1">
    <citation type="submission" date="2015-02" db="EMBL/GenBank/DDBJ databases">
        <title>Complete Genome Sequencing of Pandoraea vervacti NS15 sp. nov.</title>
        <authorList>
            <person name="Chan K.-G."/>
        </authorList>
    </citation>
    <scope>NUCLEOTIDE SEQUENCE [LARGE SCALE GENOMIC DNA]</scope>
    <source>
        <strain evidence="2">NS15</strain>
    </source>
</reference>
<evidence type="ECO:0000313" key="1">
    <source>
        <dbReference type="EMBL" id="AJP58290.1"/>
    </source>
</evidence>
<gene>
    <name evidence="1" type="ORF">UC34_17600</name>
</gene>
<proteinExistence type="predicted"/>
<keyword evidence="2" id="KW-1185">Reference proteome</keyword>
<sequence>MVAAVVVPWVAAWSLVPDKRIDWRCLSDIEFDTVTADGKLVQVVGTMASDYARNGTGTARFAGRIRQVDTVNVVHRMSEFEYVALDSMMRVNTVRASRLATDDAPDDLVFQYVYGGFRAGHTDYFQAMRTGSGMSVGFNDQPRVFCAAPPTTDPR</sequence>
<name>A0ABN4FRC5_9BURK</name>
<evidence type="ECO:0000313" key="2">
    <source>
        <dbReference type="Proteomes" id="UP000035085"/>
    </source>
</evidence>
<protein>
    <submittedName>
        <fullName evidence="1">Uncharacterized protein</fullName>
    </submittedName>
</protein>
<dbReference type="EMBL" id="CP010897">
    <property type="protein sequence ID" value="AJP58290.1"/>
    <property type="molecule type" value="Genomic_DNA"/>
</dbReference>
<dbReference type="Proteomes" id="UP000035085">
    <property type="component" value="Chromosome"/>
</dbReference>